<keyword evidence="2 5" id="KW-0238">DNA-binding</keyword>
<accession>A0A1N6KA42</accession>
<keyword evidence="3" id="KW-0804">Transcription</keyword>
<keyword evidence="6" id="KW-1185">Reference proteome</keyword>
<dbReference type="STRING" id="536979.SAMN04488055_5412"/>
<reference evidence="5 6" key="1">
    <citation type="submission" date="2016-11" db="EMBL/GenBank/DDBJ databases">
        <authorList>
            <person name="Jaros S."/>
            <person name="Januszkiewicz K."/>
            <person name="Wedrychowicz H."/>
        </authorList>
    </citation>
    <scope>NUCLEOTIDE SEQUENCE [LARGE SCALE GENOMIC DNA]</scope>
    <source>
        <strain evidence="5 6">DSM 24787</strain>
    </source>
</reference>
<name>A0A1N6KA42_9BACT</name>
<dbReference type="EMBL" id="FSRA01000002">
    <property type="protein sequence ID" value="SIO53425.1"/>
    <property type="molecule type" value="Genomic_DNA"/>
</dbReference>
<sequence>MENYHKYLNISEFEKSWGFYVNTVGATRVGPNKNYPDNREHPSDHSFTWNKGRILDSYYIVYITKGEGVLESAKTKPIPIKAGSCFFLYPGVWHRYKPHPRSGWEEYWVGFNGNYPAELMQKGIFTAGDPCLDVGLHEELLQLFHALIRHVRAAEVGYRQAVTGITLQILAVLNAISKYKTPDVEDQPSKLISKAKFLLQESIETPISLEEMVKELPMGYSKFRKLFKEVTGTSPNQYHLDLRLDKAKELILSTSLTINEVAFKTGFSSIFYFSRLFKKKNGLSPKEYRDASGL</sequence>
<dbReference type="GO" id="GO:0043565">
    <property type="term" value="F:sequence-specific DNA binding"/>
    <property type="evidence" value="ECO:0007669"/>
    <property type="project" value="InterPro"/>
</dbReference>
<dbReference type="RefSeq" id="WP_074242642.1">
    <property type="nucleotide sequence ID" value="NZ_FSRA01000002.1"/>
</dbReference>
<dbReference type="Gene3D" id="2.60.120.280">
    <property type="entry name" value="Regulatory protein AraC"/>
    <property type="match status" value="1"/>
</dbReference>
<dbReference type="SUPFAM" id="SSF46689">
    <property type="entry name" value="Homeodomain-like"/>
    <property type="match status" value="2"/>
</dbReference>
<evidence type="ECO:0000256" key="1">
    <source>
        <dbReference type="ARBA" id="ARBA00023015"/>
    </source>
</evidence>
<dbReference type="SUPFAM" id="SSF51215">
    <property type="entry name" value="Regulatory protein AraC"/>
    <property type="match status" value="1"/>
</dbReference>
<dbReference type="PANTHER" id="PTHR43280:SF30">
    <property type="entry name" value="MMSAB OPERON REGULATORY PROTEIN"/>
    <property type="match status" value="1"/>
</dbReference>
<evidence type="ECO:0000313" key="6">
    <source>
        <dbReference type="Proteomes" id="UP000185003"/>
    </source>
</evidence>
<dbReference type="SMART" id="SM00342">
    <property type="entry name" value="HTH_ARAC"/>
    <property type="match status" value="1"/>
</dbReference>
<evidence type="ECO:0000256" key="2">
    <source>
        <dbReference type="ARBA" id="ARBA00023125"/>
    </source>
</evidence>
<proteinExistence type="predicted"/>
<dbReference type="Pfam" id="PF12833">
    <property type="entry name" value="HTH_18"/>
    <property type="match status" value="1"/>
</dbReference>
<evidence type="ECO:0000259" key="4">
    <source>
        <dbReference type="PROSITE" id="PS01124"/>
    </source>
</evidence>
<evidence type="ECO:0000313" key="5">
    <source>
        <dbReference type="EMBL" id="SIO53425.1"/>
    </source>
</evidence>
<feature type="domain" description="HTH araC/xylS-type" evidence="4">
    <location>
        <begin position="193"/>
        <end position="291"/>
    </location>
</feature>
<keyword evidence="1" id="KW-0805">Transcription regulation</keyword>
<dbReference type="Gene3D" id="1.10.10.60">
    <property type="entry name" value="Homeodomain-like"/>
    <property type="match status" value="2"/>
</dbReference>
<dbReference type="InterPro" id="IPR037923">
    <property type="entry name" value="HTH-like"/>
</dbReference>
<dbReference type="PROSITE" id="PS01124">
    <property type="entry name" value="HTH_ARAC_FAMILY_2"/>
    <property type="match status" value="1"/>
</dbReference>
<dbReference type="InterPro" id="IPR009057">
    <property type="entry name" value="Homeodomain-like_sf"/>
</dbReference>
<dbReference type="PANTHER" id="PTHR43280">
    <property type="entry name" value="ARAC-FAMILY TRANSCRIPTIONAL REGULATOR"/>
    <property type="match status" value="1"/>
</dbReference>
<organism evidence="5 6">
    <name type="scientific">Chitinophaga niabensis</name>
    <dbReference type="NCBI Taxonomy" id="536979"/>
    <lineage>
        <taxon>Bacteria</taxon>
        <taxon>Pseudomonadati</taxon>
        <taxon>Bacteroidota</taxon>
        <taxon>Chitinophagia</taxon>
        <taxon>Chitinophagales</taxon>
        <taxon>Chitinophagaceae</taxon>
        <taxon>Chitinophaga</taxon>
    </lineage>
</organism>
<dbReference type="PRINTS" id="PR00032">
    <property type="entry name" value="HTHARAC"/>
</dbReference>
<gene>
    <name evidence="5" type="ORF">SAMN04488055_5412</name>
</gene>
<dbReference type="InterPro" id="IPR018062">
    <property type="entry name" value="HTH_AraC-typ_CS"/>
</dbReference>
<dbReference type="InterPro" id="IPR020449">
    <property type="entry name" value="Tscrpt_reg_AraC-type_HTH"/>
</dbReference>
<dbReference type="AlphaFoldDB" id="A0A1N6KA42"/>
<protein>
    <submittedName>
        <fullName evidence="5">AraC-type DNA-binding protein</fullName>
    </submittedName>
</protein>
<evidence type="ECO:0000256" key="3">
    <source>
        <dbReference type="ARBA" id="ARBA00023163"/>
    </source>
</evidence>
<dbReference type="PROSITE" id="PS00041">
    <property type="entry name" value="HTH_ARAC_FAMILY_1"/>
    <property type="match status" value="1"/>
</dbReference>
<dbReference type="InterPro" id="IPR018060">
    <property type="entry name" value="HTH_AraC"/>
</dbReference>
<dbReference type="GO" id="GO:0003700">
    <property type="term" value="F:DNA-binding transcription factor activity"/>
    <property type="evidence" value="ECO:0007669"/>
    <property type="project" value="InterPro"/>
</dbReference>
<dbReference type="Proteomes" id="UP000185003">
    <property type="component" value="Unassembled WGS sequence"/>
</dbReference>
<dbReference type="Pfam" id="PF02311">
    <property type="entry name" value="AraC_binding"/>
    <property type="match status" value="1"/>
</dbReference>
<dbReference type="InterPro" id="IPR003313">
    <property type="entry name" value="AraC-bd"/>
</dbReference>
<dbReference type="OrthoDB" id="9782911at2"/>